<dbReference type="RefSeq" id="WP_100496956.1">
    <property type="nucleotide sequence ID" value="NZ_PGLQ01000007.1"/>
</dbReference>
<dbReference type="AlphaFoldDB" id="A0A2M9HNZ9"/>
<comment type="caution">
    <text evidence="2">The sequence shown here is derived from an EMBL/GenBank/DDBJ whole genome shotgun (WGS) entry which is preliminary data.</text>
</comment>
<evidence type="ECO:0000313" key="3">
    <source>
        <dbReference type="Proteomes" id="UP000228755"/>
    </source>
</evidence>
<organism evidence="2 3">
    <name type="scientific">Bifidobacterium scaligerum</name>
    <dbReference type="NCBI Taxonomy" id="2052656"/>
    <lineage>
        <taxon>Bacteria</taxon>
        <taxon>Bacillati</taxon>
        <taxon>Actinomycetota</taxon>
        <taxon>Actinomycetes</taxon>
        <taxon>Bifidobacteriales</taxon>
        <taxon>Bifidobacteriaceae</taxon>
        <taxon>Bifidobacterium</taxon>
    </lineage>
</organism>
<protein>
    <submittedName>
        <fullName evidence="2">Uncharacterized protein</fullName>
    </submittedName>
</protein>
<evidence type="ECO:0000313" key="2">
    <source>
        <dbReference type="EMBL" id="PJM78548.1"/>
    </source>
</evidence>
<name>A0A2M9HNZ9_9BIFI</name>
<gene>
    <name evidence="2" type="ORF">CUU80_08875</name>
</gene>
<keyword evidence="3" id="KW-1185">Reference proteome</keyword>
<dbReference type="Proteomes" id="UP000228755">
    <property type="component" value="Unassembled WGS sequence"/>
</dbReference>
<proteinExistence type="predicted"/>
<feature type="compositionally biased region" description="Basic and acidic residues" evidence="1">
    <location>
        <begin position="57"/>
        <end position="78"/>
    </location>
</feature>
<feature type="compositionally biased region" description="Low complexity" evidence="1">
    <location>
        <begin position="41"/>
        <end position="56"/>
    </location>
</feature>
<reference evidence="2 3" key="1">
    <citation type="submission" date="2017-11" db="EMBL/GenBank/DDBJ databases">
        <title>Draft genome sequences of strains TRE 1, TRE D, TRE H and TRI 7, isolated from tamarins, belonging to four potential novel Bifidobacterium species.</title>
        <authorList>
            <person name="Mattarelli P."/>
            <person name="Modesto M."/>
            <person name="Bonetti A."/>
            <person name="Puglisi E."/>
            <person name="Morelli L."/>
        </authorList>
    </citation>
    <scope>NUCLEOTIDE SEQUENCE [LARGE SCALE GENOMIC DNA]</scope>
    <source>
        <strain evidence="3">TRED</strain>
    </source>
</reference>
<dbReference type="EMBL" id="PGLQ01000007">
    <property type="protein sequence ID" value="PJM78548.1"/>
    <property type="molecule type" value="Genomic_DNA"/>
</dbReference>
<sequence>MARSKKNNSVAAKKPFWKKWWFWVVVVVVLAMAFGSNGNKQESTTNQQSSTSSSVAEQKKESSDSDKKAEQKSSDKQTYDDSDLKTAYYQCKDEFAYPDLSISLKNGNRGSADSLWMHPSLPVSNDKGFSCISGYFGLNDDLKKDIDDSSTSEDEHTLDYKNLHIIYHGRIDPTTNKPSEPEVIITHN</sequence>
<feature type="region of interest" description="Disordered" evidence="1">
    <location>
        <begin position="38"/>
        <end position="78"/>
    </location>
</feature>
<accession>A0A2M9HNZ9</accession>
<evidence type="ECO:0000256" key="1">
    <source>
        <dbReference type="SAM" id="MobiDB-lite"/>
    </source>
</evidence>